<dbReference type="Proteomes" id="UP000807342">
    <property type="component" value="Unassembled WGS sequence"/>
</dbReference>
<feature type="non-terminal residue" evidence="1">
    <location>
        <position position="1"/>
    </location>
</feature>
<accession>A0A9P6BY72</accession>
<evidence type="ECO:0000313" key="1">
    <source>
        <dbReference type="EMBL" id="KAF9442210.1"/>
    </source>
</evidence>
<gene>
    <name evidence="1" type="ORF">P691DRAFT_765453</name>
</gene>
<proteinExistence type="predicted"/>
<comment type="caution">
    <text evidence="1">The sequence shown here is derived from an EMBL/GenBank/DDBJ whole genome shotgun (WGS) entry which is preliminary data.</text>
</comment>
<keyword evidence="2" id="KW-1185">Reference proteome</keyword>
<dbReference type="OrthoDB" id="5967843at2759"/>
<name>A0A9P6BY72_9AGAR</name>
<dbReference type="EMBL" id="MU151679">
    <property type="protein sequence ID" value="KAF9442210.1"/>
    <property type="molecule type" value="Genomic_DNA"/>
</dbReference>
<protein>
    <submittedName>
        <fullName evidence="1">Uncharacterized protein</fullName>
    </submittedName>
</protein>
<organism evidence="1 2">
    <name type="scientific">Macrolepiota fuliginosa MF-IS2</name>
    <dbReference type="NCBI Taxonomy" id="1400762"/>
    <lineage>
        <taxon>Eukaryota</taxon>
        <taxon>Fungi</taxon>
        <taxon>Dikarya</taxon>
        <taxon>Basidiomycota</taxon>
        <taxon>Agaricomycotina</taxon>
        <taxon>Agaricomycetes</taxon>
        <taxon>Agaricomycetidae</taxon>
        <taxon>Agaricales</taxon>
        <taxon>Agaricineae</taxon>
        <taxon>Agaricaceae</taxon>
        <taxon>Macrolepiota</taxon>
    </lineage>
</organism>
<sequence>SFYVTECLRHYSFPATRSNNHHSDHIHPTTWPAQGQFLRIATAASGLFIFAEVIVRFIGDSWIGNPVAQLRCVISIISKVPASQLRRNPLAALDVLYEEILSRIPHDLLKVAKGLIGTLLFLDRKSVKIRDLDFSRICNFLNIARDDAVTALRRLHSVLFFPRVKDIGKTRPRFYHTSFRDFLEDPSRSNEYLIDVKECGSALFWGSQALAGATLCSQQISLSWPSNEDNDSEWLRKFTSHRMGDISRSYSQSKILVPFYSIQVPVPQTHLFSLLENVNYRRLLGLGISEFGYFMHLVVYGEGYKAALDALQECKVVTYATLPSLGVDKARLMNSTIHREASQTLVELDKLVDAQKNLEDVNLLLQFMNWTPPIEVAIWGSKSSECCAVITPWRFGIHVSSILTFYIVGF</sequence>
<dbReference type="AlphaFoldDB" id="A0A9P6BY72"/>
<reference evidence="1" key="1">
    <citation type="submission" date="2020-11" db="EMBL/GenBank/DDBJ databases">
        <authorList>
            <consortium name="DOE Joint Genome Institute"/>
            <person name="Ahrendt S."/>
            <person name="Riley R."/>
            <person name="Andreopoulos W."/>
            <person name="Labutti K."/>
            <person name="Pangilinan J."/>
            <person name="Ruiz-Duenas F.J."/>
            <person name="Barrasa J.M."/>
            <person name="Sanchez-Garcia M."/>
            <person name="Camarero S."/>
            <person name="Miyauchi S."/>
            <person name="Serrano A."/>
            <person name="Linde D."/>
            <person name="Babiker R."/>
            <person name="Drula E."/>
            <person name="Ayuso-Fernandez I."/>
            <person name="Pacheco R."/>
            <person name="Padilla G."/>
            <person name="Ferreira P."/>
            <person name="Barriuso J."/>
            <person name="Kellner H."/>
            <person name="Castanera R."/>
            <person name="Alfaro M."/>
            <person name="Ramirez L."/>
            <person name="Pisabarro A.G."/>
            <person name="Kuo A."/>
            <person name="Tritt A."/>
            <person name="Lipzen A."/>
            <person name="He G."/>
            <person name="Yan M."/>
            <person name="Ng V."/>
            <person name="Cullen D."/>
            <person name="Martin F."/>
            <person name="Rosso M.-N."/>
            <person name="Henrissat B."/>
            <person name="Hibbett D."/>
            <person name="Martinez A.T."/>
            <person name="Grigoriev I.V."/>
        </authorList>
    </citation>
    <scope>NUCLEOTIDE SEQUENCE</scope>
    <source>
        <strain evidence="1">MF-IS2</strain>
    </source>
</reference>
<evidence type="ECO:0000313" key="2">
    <source>
        <dbReference type="Proteomes" id="UP000807342"/>
    </source>
</evidence>